<name>A0A382I621_9ZZZZ</name>
<feature type="non-terminal residue" evidence="1">
    <location>
        <position position="28"/>
    </location>
</feature>
<evidence type="ECO:0000313" key="1">
    <source>
        <dbReference type="EMBL" id="SVB95100.1"/>
    </source>
</evidence>
<dbReference type="EMBL" id="UINC01065436">
    <property type="protein sequence ID" value="SVB95100.1"/>
    <property type="molecule type" value="Genomic_DNA"/>
</dbReference>
<accession>A0A382I621</accession>
<gene>
    <name evidence="1" type="ORF">METZ01_LOCUS247954</name>
</gene>
<dbReference type="AlphaFoldDB" id="A0A382I621"/>
<reference evidence="1" key="1">
    <citation type="submission" date="2018-05" db="EMBL/GenBank/DDBJ databases">
        <authorList>
            <person name="Lanie J.A."/>
            <person name="Ng W.-L."/>
            <person name="Kazmierczak K.M."/>
            <person name="Andrzejewski T.M."/>
            <person name="Davidsen T.M."/>
            <person name="Wayne K.J."/>
            <person name="Tettelin H."/>
            <person name="Glass J.I."/>
            <person name="Rusch D."/>
            <person name="Podicherti R."/>
            <person name="Tsui H.-C.T."/>
            <person name="Winkler M.E."/>
        </authorList>
    </citation>
    <scope>NUCLEOTIDE SEQUENCE</scope>
</reference>
<sequence length="28" mass="3022">MNDALSNGTLPDVKGPELKSLDNILTYC</sequence>
<organism evidence="1">
    <name type="scientific">marine metagenome</name>
    <dbReference type="NCBI Taxonomy" id="408172"/>
    <lineage>
        <taxon>unclassified sequences</taxon>
        <taxon>metagenomes</taxon>
        <taxon>ecological metagenomes</taxon>
    </lineage>
</organism>
<protein>
    <submittedName>
        <fullName evidence="1">Uncharacterized protein</fullName>
    </submittedName>
</protein>
<proteinExistence type="predicted"/>